<dbReference type="PANTHER" id="PTHR10434">
    <property type="entry name" value="1-ACYL-SN-GLYCEROL-3-PHOSPHATE ACYLTRANSFERASE"/>
    <property type="match status" value="1"/>
</dbReference>
<proteinExistence type="predicted"/>
<keyword evidence="3 9" id="KW-0808">Transferase</keyword>
<dbReference type="PANTHER" id="PTHR10434:SF64">
    <property type="entry name" value="1-ACYL-SN-GLYCEROL-3-PHOSPHATE ACYLTRANSFERASE-RELATED"/>
    <property type="match status" value="1"/>
</dbReference>
<dbReference type="STRING" id="155974.SAMN04487818_104286"/>
<feature type="region of interest" description="Disordered" evidence="6">
    <location>
        <begin position="270"/>
        <end position="289"/>
    </location>
</feature>
<dbReference type="EMBL" id="FOGI01000004">
    <property type="protein sequence ID" value="SER60135.1"/>
    <property type="molecule type" value="Genomic_DNA"/>
</dbReference>
<sequence length="289" mass="30783">MAHDWMPTSPCGPTCLTTGEAGVGRARAALRLTGAVAVLLVAALSVPLMPVIGRAGRELLAKRIFRAVLRAFGVRLVVRGGDALRAGGNRGALVATNHISWLDIAAVNAVRPMRAIAKVDIRSWPVLGRVVAAAGTLFIDRERLRTLPDTVAELATTLRSGSLVYACPEGTTWCGQGIGKFRPALFQAAIDGGVPVRPIALRFRLAGGRETTTPAFIGTETIIDSICRVARLRGLVLELTVLDELAPGRAANRRELAELTEAAINSALHRVTPIPTQRPRRRPTRIPAA</sequence>
<keyword evidence="5 9" id="KW-0012">Acyltransferase</keyword>
<comment type="pathway">
    <text evidence="1">Lipid metabolism.</text>
</comment>
<evidence type="ECO:0000256" key="1">
    <source>
        <dbReference type="ARBA" id="ARBA00005189"/>
    </source>
</evidence>
<dbReference type="GO" id="GO:0006654">
    <property type="term" value="P:phosphatidic acid biosynthetic process"/>
    <property type="evidence" value="ECO:0007669"/>
    <property type="project" value="TreeGrafter"/>
</dbReference>
<keyword evidence="7" id="KW-1133">Transmembrane helix</keyword>
<evidence type="ECO:0000256" key="7">
    <source>
        <dbReference type="SAM" id="Phobius"/>
    </source>
</evidence>
<evidence type="ECO:0000256" key="2">
    <source>
        <dbReference type="ARBA" id="ARBA00022516"/>
    </source>
</evidence>
<keyword evidence="2" id="KW-0444">Lipid biosynthesis</keyword>
<feature type="compositionally biased region" description="Basic residues" evidence="6">
    <location>
        <begin position="278"/>
        <end position="289"/>
    </location>
</feature>
<accession>A0A1H9QIW8</accession>
<reference evidence="10" key="1">
    <citation type="submission" date="2016-10" db="EMBL/GenBank/DDBJ databases">
        <authorList>
            <person name="Varghese N."/>
            <person name="Submissions S."/>
        </authorList>
    </citation>
    <scope>NUCLEOTIDE SEQUENCE [LARGE SCALE GENOMIC DNA]</scope>
    <source>
        <strain evidence="10">DSM 44260</strain>
    </source>
</reference>
<feature type="domain" description="Phospholipid/glycerol acyltransferase" evidence="8">
    <location>
        <begin position="92"/>
        <end position="204"/>
    </location>
</feature>
<keyword evidence="10" id="KW-1185">Reference proteome</keyword>
<feature type="transmembrane region" description="Helical" evidence="7">
    <location>
        <begin position="32"/>
        <end position="53"/>
    </location>
</feature>
<evidence type="ECO:0000256" key="4">
    <source>
        <dbReference type="ARBA" id="ARBA00023098"/>
    </source>
</evidence>
<dbReference type="AlphaFoldDB" id="A0A1H9QIW8"/>
<evidence type="ECO:0000256" key="3">
    <source>
        <dbReference type="ARBA" id="ARBA00022679"/>
    </source>
</evidence>
<dbReference type="SUPFAM" id="SSF69593">
    <property type="entry name" value="Glycerol-3-phosphate (1)-acyltransferase"/>
    <property type="match status" value="1"/>
</dbReference>
<evidence type="ECO:0000313" key="10">
    <source>
        <dbReference type="Proteomes" id="UP000199051"/>
    </source>
</evidence>
<dbReference type="CDD" id="cd07989">
    <property type="entry name" value="LPLAT_AGPAT-like"/>
    <property type="match status" value="1"/>
</dbReference>
<dbReference type="InterPro" id="IPR002123">
    <property type="entry name" value="Plipid/glycerol_acylTrfase"/>
</dbReference>
<dbReference type="Pfam" id="PF01553">
    <property type="entry name" value="Acyltransferase"/>
    <property type="match status" value="1"/>
</dbReference>
<dbReference type="RefSeq" id="WP_092776746.1">
    <property type="nucleotide sequence ID" value="NZ_FOGI01000004.1"/>
</dbReference>
<evidence type="ECO:0000313" key="9">
    <source>
        <dbReference type="EMBL" id="SER60135.1"/>
    </source>
</evidence>
<gene>
    <name evidence="9" type="ORF">SAMN04487818_104286</name>
</gene>
<organism evidence="9 10">
    <name type="scientific">Actinokineospora terrae</name>
    <dbReference type="NCBI Taxonomy" id="155974"/>
    <lineage>
        <taxon>Bacteria</taxon>
        <taxon>Bacillati</taxon>
        <taxon>Actinomycetota</taxon>
        <taxon>Actinomycetes</taxon>
        <taxon>Pseudonocardiales</taxon>
        <taxon>Pseudonocardiaceae</taxon>
        <taxon>Actinokineospora</taxon>
    </lineage>
</organism>
<evidence type="ECO:0000256" key="6">
    <source>
        <dbReference type="SAM" id="MobiDB-lite"/>
    </source>
</evidence>
<keyword evidence="7" id="KW-0472">Membrane</keyword>
<evidence type="ECO:0000256" key="5">
    <source>
        <dbReference type="ARBA" id="ARBA00023315"/>
    </source>
</evidence>
<protein>
    <submittedName>
        <fullName evidence="9">1-acyl-sn-glycerol-3-phosphate acyltransferases</fullName>
    </submittedName>
</protein>
<evidence type="ECO:0000259" key="8">
    <source>
        <dbReference type="SMART" id="SM00563"/>
    </source>
</evidence>
<dbReference type="GO" id="GO:0003841">
    <property type="term" value="F:1-acylglycerol-3-phosphate O-acyltransferase activity"/>
    <property type="evidence" value="ECO:0007669"/>
    <property type="project" value="TreeGrafter"/>
</dbReference>
<keyword evidence="4" id="KW-0443">Lipid metabolism</keyword>
<dbReference type="Proteomes" id="UP000199051">
    <property type="component" value="Unassembled WGS sequence"/>
</dbReference>
<name>A0A1H9QIW8_9PSEU</name>
<dbReference type="SMART" id="SM00563">
    <property type="entry name" value="PlsC"/>
    <property type="match status" value="1"/>
</dbReference>
<keyword evidence="7" id="KW-0812">Transmembrane</keyword>